<feature type="region of interest" description="Disordered" evidence="1">
    <location>
        <begin position="1"/>
        <end position="46"/>
    </location>
</feature>
<name>M9LLV9_PAEPP</name>
<keyword evidence="3" id="KW-1185">Reference proteome</keyword>
<dbReference type="GO" id="GO:0004386">
    <property type="term" value="F:helicase activity"/>
    <property type="evidence" value="ECO:0007669"/>
    <property type="project" value="UniProtKB-KW"/>
</dbReference>
<gene>
    <name evidence="2" type="ORF">PPOP_3719</name>
</gene>
<comment type="caution">
    <text evidence="2">The sequence shown here is derived from an EMBL/GenBank/DDBJ whole genome shotgun (WGS) entry which is preliminary data.</text>
</comment>
<dbReference type="RefSeq" id="WP_006288120.1">
    <property type="nucleotide sequence ID" value="NZ_BALG01000437.1"/>
</dbReference>
<dbReference type="Proteomes" id="UP000029453">
    <property type="component" value="Unassembled WGS sequence"/>
</dbReference>
<keyword evidence="2" id="KW-0347">Helicase</keyword>
<protein>
    <submittedName>
        <fullName evidence="2">DNA and RNA helicase</fullName>
    </submittedName>
</protein>
<evidence type="ECO:0000313" key="2">
    <source>
        <dbReference type="EMBL" id="GAC44315.1"/>
    </source>
</evidence>
<evidence type="ECO:0000256" key="1">
    <source>
        <dbReference type="SAM" id="MobiDB-lite"/>
    </source>
</evidence>
<organism evidence="2 3">
    <name type="scientific">Paenibacillus popilliae ATCC 14706</name>
    <dbReference type="NCBI Taxonomy" id="1212764"/>
    <lineage>
        <taxon>Bacteria</taxon>
        <taxon>Bacillati</taxon>
        <taxon>Bacillota</taxon>
        <taxon>Bacilli</taxon>
        <taxon>Bacillales</taxon>
        <taxon>Paenibacillaceae</taxon>
        <taxon>Paenibacillus</taxon>
    </lineage>
</organism>
<reference evidence="2 3" key="1">
    <citation type="submission" date="2012-10" db="EMBL/GenBank/DDBJ databases">
        <title>Draft Genome Sequence of Paenibacillus popilliae ATCC 14706T.</title>
        <authorList>
            <person name="Iiyama K."/>
            <person name="Mori K."/>
            <person name="Mon H."/>
            <person name="Chieda Y."/>
            <person name="Lee J.M."/>
            <person name="Kusakabe T."/>
            <person name="Tashiro K."/>
            <person name="Asano S."/>
            <person name="Yasunaga-Aoki C."/>
            <person name="Shimizu S."/>
        </authorList>
    </citation>
    <scope>NUCLEOTIDE SEQUENCE [LARGE SCALE GENOMIC DNA]</scope>
    <source>
        <strain evidence="2 3">ATCC 14706</strain>
    </source>
</reference>
<keyword evidence="2" id="KW-0378">Hydrolase</keyword>
<proteinExistence type="predicted"/>
<keyword evidence="2" id="KW-0067">ATP-binding</keyword>
<dbReference type="EMBL" id="BALG01000437">
    <property type="protein sequence ID" value="GAC44315.1"/>
    <property type="molecule type" value="Genomic_DNA"/>
</dbReference>
<sequence>MVEEREQQSQPPTNGISEVGVTKNAEKSAVSNAEESAGKASKGTGETEKYYRTMSQKNYNYLVNTGKVPATKETCISPSREYAAQYDGVLVEFEVATGTTKALEAVGVRNNTKELIEKYPDLPTASKSWNKKNAYFKVEGRKGKKAIGETQITIGLGTGQALGIFNKNIIKFKEIPR</sequence>
<dbReference type="AlphaFoldDB" id="M9LLV9"/>
<dbReference type="OrthoDB" id="2680089at2"/>
<keyword evidence="2" id="KW-0547">Nucleotide-binding</keyword>
<accession>M9LLV9</accession>
<evidence type="ECO:0000313" key="3">
    <source>
        <dbReference type="Proteomes" id="UP000029453"/>
    </source>
</evidence>